<evidence type="ECO:0008006" key="4">
    <source>
        <dbReference type="Google" id="ProtNLM"/>
    </source>
</evidence>
<feature type="compositionally biased region" description="Polar residues" evidence="1">
    <location>
        <begin position="97"/>
        <end position="112"/>
    </location>
</feature>
<comment type="caution">
    <text evidence="2">The sequence shown here is derived from an EMBL/GenBank/DDBJ whole genome shotgun (WGS) entry which is preliminary data.</text>
</comment>
<keyword evidence="3" id="KW-1185">Reference proteome</keyword>
<feature type="compositionally biased region" description="Low complexity" evidence="1">
    <location>
        <begin position="258"/>
        <end position="269"/>
    </location>
</feature>
<proteinExistence type="predicted"/>
<sequence length="438" mass="48529">MAPLILHNVPDEELYTGEDGITRPYAMLFPNADGPVSRSIRKVVPETGSFGKSTRRSRSRTGTPAVKREDPTLAAGDAIFSQFMAQRASEQPEAPQRKTSLSASISQPNLNSAGPLAQIDGNSGKSSRFSTKEMHKEPTEVILRGFESTQQYAVIREYERLAGRICEDYPRDAPVEQRRYKTDLRDQASLRRKPMTAEEKAKALKFAGGEHWIKVTFESAEAADIAVESSPQNIMSHLVYAELYRGVPPTVDEPVPISGSSTRTPGGSRYQAESLASTSGFNASSSRRPFSTLSRSHTTPEMHEIVRGGISLSPAGSQASSHTMETGTIASSFSSATLTGHRPSDQETDSLLYCHKIPTAKRMKLLPAEEALLPQQSTMKKFMSRIPIIGWLTADIFGSVIPRTDQGEFDWENANLYWRFVYMINFWDWAGINKEKEE</sequence>
<dbReference type="STRING" id="503106.A0A218Z0R3"/>
<feature type="region of interest" description="Disordered" evidence="1">
    <location>
        <begin position="86"/>
        <end position="136"/>
    </location>
</feature>
<organism evidence="2 3">
    <name type="scientific">Diplocarpon coronariae</name>
    <dbReference type="NCBI Taxonomy" id="2795749"/>
    <lineage>
        <taxon>Eukaryota</taxon>
        <taxon>Fungi</taxon>
        <taxon>Dikarya</taxon>
        <taxon>Ascomycota</taxon>
        <taxon>Pezizomycotina</taxon>
        <taxon>Leotiomycetes</taxon>
        <taxon>Helotiales</taxon>
        <taxon>Drepanopezizaceae</taxon>
        <taxon>Diplocarpon</taxon>
    </lineage>
</organism>
<evidence type="ECO:0000313" key="3">
    <source>
        <dbReference type="Proteomes" id="UP000242519"/>
    </source>
</evidence>
<dbReference type="EMBL" id="MZNU01000266">
    <property type="protein sequence ID" value="OWP01639.1"/>
    <property type="molecule type" value="Genomic_DNA"/>
</dbReference>
<name>A0A218Z0R3_9HELO</name>
<dbReference type="Proteomes" id="UP000242519">
    <property type="component" value="Unassembled WGS sequence"/>
</dbReference>
<evidence type="ECO:0000313" key="2">
    <source>
        <dbReference type="EMBL" id="OWP01639.1"/>
    </source>
</evidence>
<dbReference type="OrthoDB" id="8033832at2759"/>
<dbReference type="InParanoid" id="A0A218Z0R3"/>
<feature type="region of interest" description="Disordered" evidence="1">
    <location>
        <begin position="250"/>
        <end position="299"/>
    </location>
</feature>
<protein>
    <recommendedName>
        <fullName evidence="4">Nucleoporin NUP53</fullName>
    </recommendedName>
</protein>
<evidence type="ECO:0000256" key="1">
    <source>
        <dbReference type="SAM" id="MobiDB-lite"/>
    </source>
</evidence>
<feature type="region of interest" description="Disordered" evidence="1">
    <location>
        <begin position="44"/>
        <end position="71"/>
    </location>
</feature>
<dbReference type="InterPro" id="IPR012677">
    <property type="entry name" value="Nucleotide-bd_a/b_plait_sf"/>
</dbReference>
<dbReference type="AlphaFoldDB" id="A0A218Z0R3"/>
<dbReference type="Gene3D" id="3.30.70.330">
    <property type="match status" value="1"/>
</dbReference>
<gene>
    <name evidence="2" type="ORF">B2J93_2155</name>
</gene>
<reference evidence="2 3" key="1">
    <citation type="submission" date="2017-04" db="EMBL/GenBank/DDBJ databases">
        <title>Draft genome sequence of Marssonina coronaria NL1: causal agent of apple blotch.</title>
        <authorList>
            <person name="Cheng Q."/>
        </authorList>
    </citation>
    <scope>NUCLEOTIDE SEQUENCE [LARGE SCALE GENOMIC DNA]</scope>
    <source>
        <strain evidence="2 3">NL1</strain>
    </source>
</reference>
<accession>A0A218Z0R3</accession>
<feature type="compositionally biased region" description="Polar residues" evidence="1">
    <location>
        <begin position="120"/>
        <end position="129"/>
    </location>
</feature>
<feature type="compositionally biased region" description="Polar residues" evidence="1">
    <location>
        <begin position="274"/>
        <end position="297"/>
    </location>
</feature>